<dbReference type="Proteomes" id="UP000284531">
    <property type="component" value="Unassembled WGS sequence"/>
</dbReference>
<protein>
    <submittedName>
        <fullName evidence="2">Uncharacterized protein</fullName>
    </submittedName>
</protein>
<keyword evidence="1" id="KW-0812">Transmembrane</keyword>
<reference evidence="2 3" key="1">
    <citation type="submission" date="2018-09" db="EMBL/GenBank/DDBJ databases">
        <title>Genomic Encyclopedia of Archaeal and Bacterial Type Strains, Phase II (KMG-II): from individual species to whole genera.</title>
        <authorList>
            <person name="Goeker M."/>
        </authorList>
    </citation>
    <scope>NUCLEOTIDE SEQUENCE [LARGE SCALE GENOMIC DNA]</scope>
    <source>
        <strain evidence="2 3">DSM 21950</strain>
    </source>
</reference>
<sequence>MELKEGLIKDSYELIIKELQSIVTIFYLFLVGMGMLFKHQKFSEFGINIFQYADIFDFLIAPFQDYVIILFTMASLTFIYLLFKLDSYWERKCPRMYYLFSLGLSRKSWHRAYKLLTFTIALIAYLYFAADFYGRLFRSSINGKEKYTIHYTDDKTISGKLIGKTNNVIFIWVDKKVKILPITDSIREMEIED</sequence>
<dbReference type="AlphaFoldDB" id="A0A419WWL1"/>
<feature type="transmembrane region" description="Helical" evidence="1">
    <location>
        <begin position="20"/>
        <end position="37"/>
    </location>
</feature>
<keyword evidence="3" id="KW-1185">Reference proteome</keyword>
<evidence type="ECO:0000313" key="2">
    <source>
        <dbReference type="EMBL" id="RKD99851.1"/>
    </source>
</evidence>
<evidence type="ECO:0000256" key="1">
    <source>
        <dbReference type="SAM" id="Phobius"/>
    </source>
</evidence>
<keyword evidence="1" id="KW-0472">Membrane</keyword>
<feature type="transmembrane region" description="Helical" evidence="1">
    <location>
        <begin position="112"/>
        <end position="130"/>
    </location>
</feature>
<feature type="transmembrane region" description="Helical" evidence="1">
    <location>
        <begin position="58"/>
        <end position="83"/>
    </location>
</feature>
<organism evidence="2 3">
    <name type="scientific">Marinifilum flexuosum</name>
    <dbReference type="NCBI Taxonomy" id="1117708"/>
    <lineage>
        <taxon>Bacteria</taxon>
        <taxon>Pseudomonadati</taxon>
        <taxon>Bacteroidota</taxon>
        <taxon>Bacteroidia</taxon>
        <taxon>Marinilabiliales</taxon>
        <taxon>Marinifilaceae</taxon>
    </lineage>
</organism>
<keyword evidence="1" id="KW-1133">Transmembrane helix</keyword>
<comment type="caution">
    <text evidence="2">The sequence shown here is derived from an EMBL/GenBank/DDBJ whole genome shotgun (WGS) entry which is preliminary data.</text>
</comment>
<gene>
    <name evidence="2" type="ORF">BXY64_2832</name>
</gene>
<evidence type="ECO:0000313" key="3">
    <source>
        <dbReference type="Proteomes" id="UP000284531"/>
    </source>
</evidence>
<dbReference type="EMBL" id="RAPQ01000010">
    <property type="protein sequence ID" value="RKD99851.1"/>
    <property type="molecule type" value="Genomic_DNA"/>
</dbReference>
<name>A0A419WWL1_9BACT</name>
<accession>A0A419WWL1</accession>
<proteinExistence type="predicted"/>
<dbReference type="RefSeq" id="WP_211334505.1">
    <property type="nucleotide sequence ID" value="NZ_CANNEC010000008.1"/>
</dbReference>